<proteinExistence type="inferred from homology"/>
<keyword evidence="7" id="KW-0067">ATP-binding</keyword>
<feature type="transmembrane region" description="Helical" evidence="10">
    <location>
        <begin position="23"/>
        <end position="47"/>
    </location>
</feature>
<dbReference type="GO" id="GO:0016887">
    <property type="term" value="F:ATP hydrolysis activity"/>
    <property type="evidence" value="ECO:0007669"/>
    <property type="project" value="InterPro"/>
</dbReference>
<dbReference type="PANTHER" id="PTHR19229">
    <property type="entry name" value="ATP-BINDING CASSETTE TRANSPORTER SUBFAMILY A ABCA"/>
    <property type="match status" value="1"/>
</dbReference>
<evidence type="ECO:0000256" key="1">
    <source>
        <dbReference type="ARBA" id="ARBA00004141"/>
    </source>
</evidence>
<sequence length="1834" mass="208087">MGSKLRHFGALMKKNWIIWKRTLGASLCELFCPVALMAILAVVRVIVDSDTIEAQSNIPLSKLFTPTDYLNETNITNSVLQGQLKYGQYLKDMGNLTIDKVNPVVNFLTAGCRKIPRSDARPVIAYSAGDNYKNAVQKSIQKIQSNQVQYTTVVLPMQIKALEDQLNNASKSTSEKNQIRSQITGLQRLNGTIAGSMVNFTYMPFNTHDEIIKYISAGDYMLNGGKKGICFGFSVKETNSSDIDIKLIFNDHEQEPDARQIPSQIEDAWSKYDIDQDKISFNLYAQQGYSYLQNWLANEILRNKTGKSSAEIAMLYVPYKADKYISDDFGMVLSGMMSFFMLLMYILPVYRLISNIVAEKESKARESMRMMGLSDASYWLSWFTYYLIIVTIISVLCIIILSANVFKYSNRGLIFLYFWVYGMSLFGLCIFLQAFFSTARVAAITGTLIYFGTSFITQAVADQSVSTGSKNAASLLTTVAVSLGTASIGLFETNGMGINSDTVKSYYLNYSFQDCLIMMAISFFLFLWTGIYLDNVLPSAYGLRKPWYFCVTRGYWFGNRPRRERVQNRLSQDDSESQELFEAKYMKKENFEPASRELNVQENEDKILKINELKKTFSNGFQAVRGLNIKMYNGQIFALLGHNGAGKTTTISMLTGLIEASSGSAEVFGYDLFNDMSNVRNFLGVCPQHDILFDLLTPEEHLDIFCDFKGVPRKDKKEEIKKMLIDVDVYANKDTEAKNLSGGNRRKLSVAIALIGGSKLVLLDEPTAGMDLSARRKLWNMLKNYKHNRIIILTTHYMDEADILGDRIGIMTGGQLICLGSSLFLKNRFGVGYNLTMVKKSKETNSKVEKYLESKIGDIKKLSEVSSEITFQIPTALSYKFKDFFPVFDQELDMLDIRSYGISVTTLEEVFLKVGHGDDTDDNQKIKEELKKQATEHHDKTDDYSVADDHETGICNIFFTHLDAMLRKRVQLYKRNYKGLVVEILIPVFLVLIGFGFSKVQFFINGPVRPLVPSQFPLKQRIQYNNEFFVNTSGQTLTPKMFIDNLPDSSNAFTATSRSYASKSNRSEVIFAFDNDTFDARLERPYEPFRFGSYFIYEADNVNKQYKINTFLNLTSQDGTALYPQFMYESVLKVALNNPSFKLRVSTHPFPITENLRQRAKSASGFFIVFVVAIGFAMIPASVVTFIVNEREKSLKHMQLVSGMSLSAYWVSNICFDILDYVWILFLIYPVGVIPFSYVSSFLFTSENLCQTLTIFVHFIIAGIGGIIAGVLRIIESTYSAGDALVWVFKVIPTFCLTDSILYQSLKARLIQIRPELNKDDLDINALGGDILIMFVHAIFWTLMLILIEAGAFSCIGRCFGRMMGRNVHPKTDLNQDEDVIEEEQRVDNLGKDQLKVRVNKFRKVYSSMNRKPYCAVEKTSFGLDYGECFALLGVNGAGKTTTFKSLTGGIAPTSGEVTICGMDIQTEFSKVRKLIGYCPQYDAIFPLMSVEEHLYFYSRIKGIRKHLRRTLVEKQIKEMSLEEHRYKPAGTLSGGNKRKLSVAMCVIGNPPIILLDEPSAGMDPEARRFMWSVVAKISQQRKKSAVILTTHSMEEAEALSTKMGIMVQGGIFKCFGSSQHIKSKYGTGYEIEVKVRKQSNDELKMMIERFGLSSKESIHFNELEGIMRQRMVHDFLIGELRQNGLGNDLCLEADEHNGLVEVRNFMSWIYVEQAGMKIIEGLCDDFDQVEILEHYNDYYKLRVPRKDKSIGYVFSLIEGKKEHFNISEYSASQTTLEQIFQTFANLKIDQDHILKFHKKNGSFQRAATKNFDKADHLSVNDMSDDPKKKNKRT</sequence>
<dbReference type="InterPro" id="IPR013525">
    <property type="entry name" value="ABC2_TM"/>
</dbReference>
<evidence type="ECO:0000256" key="7">
    <source>
        <dbReference type="ARBA" id="ARBA00022840"/>
    </source>
</evidence>
<evidence type="ECO:0000256" key="3">
    <source>
        <dbReference type="ARBA" id="ARBA00022448"/>
    </source>
</evidence>
<dbReference type="PROSITE" id="PS50893">
    <property type="entry name" value="ABC_TRANSPORTER_2"/>
    <property type="match status" value="2"/>
</dbReference>
<dbReference type="Gene3D" id="3.40.50.300">
    <property type="entry name" value="P-loop containing nucleotide triphosphate hydrolases"/>
    <property type="match status" value="2"/>
</dbReference>
<keyword evidence="13" id="KW-1185">Reference proteome</keyword>
<dbReference type="SUPFAM" id="SSF52540">
    <property type="entry name" value="P-loop containing nucleoside triphosphate hydrolases"/>
    <property type="match status" value="2"/>
</dbReference>
<feature type="transmembrane region" description="Helical" evidence="10">
    <location>
        <begin position="1256"/>
        <end position="1275"/>
    </location>
</feature>
<protein>
    <recommendedName>
        <fullName evidence="11">ABC transporter domain-containing protein</fullName>
    </recommendedName>
</protein>
<dbReference type="GO" id="GO:0005524">
    <property type="term" value="F:ATP binding"/>
    <property type="evidence" value="ECO:0007669"/>
    <property type="project" value="UniProtKB-KW"/>
</dbReference>
<dbReference type="OrthoDB" id="10255969at2759"/>
<name>A0A078A2S3_STYLE</name>
<dbReference type="PANTHER" id="PTHR19229:SF36">
    <property type="entry name" value="ATP-BINDING CASSETTE SUB-FAMILY A MEMBER 2"/>
    <property type="match status" value="1"/>
</dbReference>
<feature type="domain" description="ABC transporter" evidence="11">
    <location>
        <begin position="608"/>
        <end position="838"/>
    </location>
</feature>
<feature type="transmembrane region" description="Helical" evidence="10">
    <location>
        <begin position="977"/>
        <end position="997"/>
    </location>
</feature>
<evidence type="ECO:0000259" key="11">
    <source>
        <dbReference type="PROSITE" id="PS50893"/>
    </source>
</evidence>
<feature type="transmembrane region" description="Helical" evidence="10">
    <location>
        <begin position="473"/>
        <end position="491"/>
    </location>
</feature>
<feature type="transmembrane region" description="Helical" evidence="10">
    <location>
        <begin position="1225"/>
        <end position="1244"/>
    </location>
</feature>
<dbReference type="InterPro" id="IPR003439">
    <property type="entry name" value="ABC_transporter-like_ATP-bd"/>
</dbReference>
<keyword evidence="3" id="KW-0813">Transport</keyword>
<dbReference type="OMA" id="IGQEATY"/>
<evidence type="ECO:0000256" key="9">
    <source>
        <dbReference type="ARBA" id="ARBA00023136"/>
    </source>
</evidence>
<keyword evidence="8 10" id="KW-1133">Transmembrane helix</keyword>
<dbReference type="Proteomes" id="UP000039865">
    <property type="component" value="Unassembled WGS sequence"/>
</dbReference>
<feature type="transmembrane region" description="Helical" evidence="10">
    <location>
        <begin position="511"/>
        <end position="533"/>
    </location>
</feature>
<dbReference type="InParanoid" id="A0A078A2S3"/>
<dbReference type="PROSITE" id="PS00211">
    <property type="entry name" value="ABC_TRANSPORTER_1"/>
    <property type="match status" value="2"/>
</dbReference>
<feature type="transmembrane region" description="Helical" evidence="10">
    <location>
        <begin position="1165"/>
        <end position="1188"/>
    </location>
</feature>
<keyword evidence="9 10" id="KW-0472">Membrane</keyword>
<evidence type="ECO:0000313" key="13">
    <source>
        <dbReference type="Proteomes" id="UP000039865"/>
    </source>
</evidence>
<dbReference type="GO" id="GO:0005319">
    <property type="term" value="F:lipid transporter activity"/>
    <property type="evidence" value="ECO:0007669"/>
    <property type="project" value="TreeGrafter"/>
</dbReference>
<gene>
    <name evidence="12" type="primary">Contig14768.g724</name>
    <name evidence="12" type="ORF">STYLEM_4070</name>
</gene>
<dbReference type="Pfam" id="PF12698">
    <property type="entry name" value="ABC2_membrane_3"/>
    <property type="match status" value="3"/>
</dbReference>
<evidence type="ECO:0000256" key="4">
    <source>
        <dbReference type="ARBA" id="ARBA00022692"/>
    </source>
</evidence>
<feature type="transmembrane region" description="Helical" evidence="10">
    <location>
        <begin position="413"/>
        <end position="435"/>
    </location>
</feature>
<accession>A0A078A2S3</accession>
<dbReference type="InterPro" id="IPR026082">
    <property type="entry name" value="ABCA"/>
</dbReference>
<evidence type="ECO:0000256" key="5">
    <source>
        <dbReference type="ARBA" id="ARBA00022737"/>
    </source>
</evidence>
<evidence type="ECO:0000256" key="8">
    <source>
        <dbReference type="ARBA" id="ARBA00022989"/>
    </source>
</evidence>
<keyword evidence="5" id="KW-0677">Repeat</keyword>
<organism evidence="12 13">
    <name type="scientific">Stylonychia lemnae</name>
    <name type="common">Ciliate</name>
    <dbReference type="NCBI Taxonomy" id="5949"/>
    <lineage>
        <taxon>Eukaryota</taxon>
        <taxon>Sar</taxon>
        <taxon>Alveolata</taxon>
        <taxon>Ciliophora</taxon>
        <taxon>Intramacronucleata</taxon>
        <taxon>Spirotrichea</taxon>
        <taxon>Stichotrichia</taxon>
        <taxon>Sporadotrichida</taxon>
        <taxon>Oxytrichidae</taxon>
        <taxon>Stylonychinae</taxon>
        <taxon>Stylonychia</taxon>
    </lineage>
</organism>
<keyword evidence="6" id="KW-0547">Nucleotide-binding</keyword>
<dbReference type="SMART" id="SM00382">
    <property type="entry name" value="AAA"/>
    <property type="match status" value="2"/>
</dbReference>
<dbReference type="FunFam" id="3.40.50.300:FF:000933">
    <property type="entry name" value="ABC transporter A family member 7"/>
    <property type="match status" value="1"/>
</dbReference>
<feature type="domain" description="ABC transporter" evidence="11">
    <location>
        <begin position="1397"/>
        <end position="1634"/>
    </location>
</feature>
<dbReference type="EMBL" id="CCKQ01003946">
    <property type="protein sequence ID" value="CDW75084.1"/>
    <property type="molecule type" value="Genomic_DNA"/>
</dbReference>
<evidence type="ECO:0000256" key="2">
    <source>
        <dbReference type="ARBA" id="ARBA00008869"/>
    </source>
</evidence>
<feature type="transmembrane region" description="Helical" evidence="10">
    <location>
        <begin position="441"/>
        <end position="461"/>
    </location>
</feature>
<feature type="transmembrane region" description="Helical" evidence="10">
    <location>
        <begin position="1327"/>
        <end position="1348"/>
    </location>
</feature>
<dbReference type="FunFam" id="3.40.50.300:FF:000335">
    <property type="entry name" value="ATP binding cassette subfamily A member 5"/>
    <property type="match status" value="1"/>
</dbReference>
<feature type="transmembrane region" description="Helical" evidence="10">
    <location>
        <begin position="379"/>
        <end position="401"/>
    </location>
</feature>
<evidence type="ECO:0000256" key="6">
    <source>
        <dbReference type="ARBA" id="ARBA00022741"/>
    </source>
</evidence>
<dbReference type="Pfam" id="PF00005">
    <property type="entry name" value="ABC_tran"/>
    <property type="match status" value="2"/>
</dbReference>
<dbReference type="InterPro" id="IPR017871">
    <property type="entry name" value="ABC_transporter-like_CS"/>
</dbReference>
<feature type="transmembrane region" description="Helical" evidence="10">
    <location>
        <begin position="329"/>
        <end position="347"/>
    </location>
</feature>
<dbReference type="InterPro" id="IPR003593">
    <property type="entry name" value="AAA+_ATPase"/>
</dbReference>
<comment type="subcellular location">
    <subcellularLocation>
        <location evidence="1">Membrane</location>
        <topology evidence="1">Multi-pass membrane protein</topology>
    </subcellularLocation>
</comment>
<dbReference type="CDD" id="cd03263">
    <property type="entry name" value="ABC_subfamily_A"/>
    <property type="match status" value="2"/>
</dbReference>
<evidence type="ECO:0000313" key="12">
    <source>
        <dbReference type="EMBL" id="CDW75084.1"/>
    </source>
</evidence>
<comment type="similarity">
    <text evidence="2">Belongs to the ABC transporter superfamily. ABCA family.</text>
</comment>
<evidence type="ECO:0000256" key="10">
    <source>
        <dbReference type="SAM" id="Phobius"/>
    </source>
</evidence>
<feature type="transmembrane region" description="Helical" evidence="10">
    <location>
        <begin position="1287"/>
        <end position="1306"/>
    </location>
</feature>
<dbReference type="GO" id="GO:0140359">
    <property type="term" value="F:ABC-type transporter activity"/>
    <property type="evidence" value="ECO:0007669"/>
    <property type="project" value="InterPro"/>
</dbReference>
<dbReference type="GO" id="GO:0016020">
    <property type="term" value="C:membrane"/>
    <property type="evidence" value="ECO:0007669"/>
    <property type="project" value="UniProtKB-SubCell"/>
</dbReference>
<dbReference type="InterPro" id="IPR027417">
    <property type="entry name" value="P-loop_NTPase"/>
</dbReference>
<reference evidence="12 13" key="1">
    <citation type="submission" date="2014-06" db="EMBL/GenBank/DDBJ databases">
        <authorList>
            <person name="Swart Estienne"/>
        </authorList>
    </citation>
    <scope>NUCLEOTIDE SEQUENCE [LARGE SCALE GENOMIC DNA]</scope>
    <source>
        <strain evidence="12 13">130c</strain>
    </source>
</reference>
<keyword evidence="4 10" id="KW-0812">Transmembrane</keyword>